<evidence type="ECO:0000313" key="4">
    <source>
        <dbReference type="EMBL" id="QNI35010.1"/>
    </source>
</evidence>
<dbReference type="GO" id="GO:0016020">
    <property type="term" value="C:membrane"/>
    <property type="evidence" value="ECO:0007669"/>
    <property type="project" value="InterPro"/>
</dbReference>
<name>A0A7G8BR40_9BACT</name>
<sequence length="427" mass="47205">MLLFFLGSSLLAFGQSNHVGVALADQSSPPTQGRPSTIKNAQPDELKQELDADVIALSKIPADPLIKPDPVAPILRPVDRLVDSSIDSLRLKFGATYTFLNQYATITPDGVRHNQTSGRLDFTGAWSVYDHESTAGSISLLVRSGTNIGYSQQWNLNDRLGSGLYLNCLQGGGPQEPITLNVLYWRQDFFAKRLSFYVGKIHPNEYITLSMFNNDERSQFLNGANDGNDAVADDGTYAGGAAVEFQATRHVYIHAVAVDTEGAQQRNIETLVDRKYMEGVELGWSSGSVGEKYRLYRIGMWRDDTKNMGSGYGGGFEFDHELSNGWTPFGRVVFGTNKGTAIKDQYGIGLAQVHPFGRRGDMFGAAFNYTQPNFPGKHHESVFESFYRLRLTQSVEIGPDLEVSIHPTYATKAYTTTLLGARIRIIF</sequence>
<comment type="similarity">
    <text evidence="1 2">Belongs to the OprB family.</text>
</comment>
<proteinExistence type="inferred from homology"/>
<feature type="region of interest" description="Disordered" evidence="3">
    <location>
        <begin position="24"/>
        <end position="44"/>
    </location>
</feature>
<keyword evidence="5" id="KW-1185">Reference proteome</keyword>
<dbReference type="Proteomes" id="UP000515312">
    <property type="component" value="Chromosome"/>
</dbReference>
<reference evidence="4 5" key="1">
    <citation type="submission" date="2020-08" db="EMBL/GenBank/DDBJ databases">
        <title>Edaphobacter telluris sp. nov. and Acidobacterium dinghuensis sp. nov., two acidobacteria isolated from forest soil.</title>
        <authorList>
            <person name="Fu J."/>
            <person name="Qiu L."/>
        </authorList>
    </citation>
    <scope>NUCLEOTIDE SEQUENCE [LARGE SCALE GENOMIC DNA]</scope>
    <source>
        <strain evidence="4">4Y35</strain>
    </source>
</reference>
<dbReference type="InterPro" id="IPR052932">
    <property type="entry name" value="OprB_Porin"/>
</dbReference>
<protein>
    <submittedName>
        <fullName evidence="4">Carbohydrate porin</fullName>
    </submittedName>
</protein>
<evidence type="ECO:0000256" key="2">
    <source>
        <dbReference type="RuleBase" id="RU363072"/>
    </source>
</evidence>
<dbReference type="GO" id="GO:0008643">
    <property type="term" value="P:carbohydrate transport"/>
    <property type="evidence" value="ECO:0007669"/>
    <property type="project" value="InterPro"/>
</dbReference>
<evidence type="ECO:0000313" key="5">
    <source>
        <dbReference type="Proteomes" id="UP000515312"/>
    </source>
</evidence>
<organism evidence="4 5">
    <name type="scientific">Alloacidobacterium dinghuense</name>
    <dbReference type="NCBI Taxonomy" id="2763107"/>
    <lineage>
        <taxon>Bacteria</taxon>
        <taxon>Pseudomonadati</taxon>
        <taxon>Acidobacteriota</taxon>
        <taxon>Terriglobia</taxon>
        <taxon>Terriglobales</taxon>
        <taxon>Acidobacteriaceae</taxon>
        <taxon>Alloacidobacterium</taxon>
    </lineage>
</organism>
<gene>
    <name evidence="4" type="ORF">H7849_15280</name>
</gene>
<feature type="compositionally biased region" description="Polar residues" evidence="3">
    <location>
        <begin position="25"/>
        <end position="40"/>
    </location>
</feature>
<evidence type="ECO:0000256" key="1">
    <source>
        <dbReference type="ARBA" id="ARBA00008769"/>
    </source>
</evidence>
<dbReference type="InterPro" id="IPR038673">
    <property type="entry name" value="OprB_sf"/>
</dbReference>
<dbReference type="PANTHER" id="PTHR37944:SF1">
    <property type="entry name" value="PORIN B"/>
    <property type="match status" value="1"/>
</dbReference>
<dbReference type="KEGG" id="adin:H7849_15280"/>
<evidence type="ECO:0000256" key="3">
    <source>
        <dbReference type="SAM" id="MobiDB-lite"/>
    </source>
</evidence>
<dbReference type="GO" id="GO:0015288">
    <property type="term" value="F:porin activity"/>
    <property type="evidence" value="ECO:0007669"/>
    <property type="project" value="InterPro"/>
</dbReference>
<dbReference type="PANTHER" id="PTHR37944">
    <property type="entry name" value="PORIN B"/>
    <property type="match status" value="1"/>
</dbReference>
<dbReference type="Gene3D" id="2.40.160.180">
    <property type="entry name" value="Carbohydrate-selective porin OprB"/>
    <property type="match status" value="1"/>
</dbReference>
<accession>A0A7G8BR40</accession>
<dbReference type="Pfam" id="PF04966">
    <property type="entry name" value="OprB"/>
    <property type="match status" value="1"/>
</dbReference>
<dbReference type="AlphaFoldDB" id="A0A7G8BR40"/>
<dbReference type="EMBL" id="CP060394">
    <property type="protein sequence ID" value="QNI35010.1"/>
    <property type="molecule type" value="Genomic_DNA"/>
</dbReference>
<dbReference type="InterPro" id="IPR007049">
    <property type="entry name" value="Carb-sel_porin_OprB"/>
</dbReference>